<dbReference type="GO" id="GO:0035804">
    <property type="term" value="F:structural constituent of egg coat"/>
    <property type="evidence" value="ECO:0007669"/>
    <property type="project" value="TreeGrafter"/>
</dbReference>
<feature type="region of interest" description="Disordered" evidence="1">
    <location>
        <begin position="468"/>
        <end position="525"/>
    </location>
</feature>
<feature type="region of interest" description="Disordered" evidence="1">
    <location>
        <begin position="756"/>
        <end position="793"/>
    </location>
</feature>
<feature type="region of interest" description="Disordered" evidence="1">
    <location>
        <begin position="54"/>
        <end position="125"/>
    </location>
</feature>
<feature type="compositionally biased region" description="Basic and acidic residues" evidence="1">
    <location>
        <begin position="696"/>
        <end position="707"/>
    </location>
</feature>
<evidence type="ECO:0000313" key="5">
    <source>
        <dbReference type="Proteomes" id="UP000693946"/>
    </source>
</evidence>
<sequence length="1179" mass="130594">MYLKETGYNYSVLLIHTIIISALASVAWCESTYSPHAHSRLPPHYVRNSALMTKVRRRSSDTQSTESGPEPDLLQTGARNHRAPVSADRPALRLRAKMASDASTRYRHKVRQSERQRVKSSPADDCSEGNINYTTKGTFYIVGQLQANIPKADFQSDSAASVQAEEGQTTMSSQWLSSSEESWQKLQPVVECGDDAMYLIVRRRRAGNLQLHQLNGSSVPLSQLPPQCGYSVQATWRDLSLMVQYDACHVTQEDDGYVLPLLWRGTPVKMSCPVTETHPPATGPFSVCCLPYIMTVKLQGLSPPEVLKINVRGEWKPLVLFVEQCGYTLERRGSDAVISAPYLTCGMTVKDEKYTLYLQVGEKTLTLSCPVSRPEANLLSREPKDSIPNRQTAESFPWAAPFYLAPLYYPHPTDQKPSVHGVDDPLTTSPSMPDLTLATQPLGDPQPEYPQYHYHPIPIGELYKQYSLHTTPSSPSREEDSSLVHPDQEKGIHVSGLSKKHSATDSSFSATGSAQAEAPSVQPPRHAFNPYYHYYHHPKIPLFDPRRDPDPDPGPEVPEKLYSMNPRTFEFPVLPPKIQPSDTNSDQVSESEAAPHNYISELRPEVDSPPYAPHPPHIPYHDFYYFPHGEAKTLASAHHDMAAEMNVSLSHSSALPIDNKYDVYPDTDRPNSDETMINSVKYTSDQVENPPLPEDDGTKSELGDKASHSAATPSYSPTPDPVVVPPAQSPSSYLFYDHPYSHYYQIYYAPGYLPSADNPESPSSSSSSVQHPSSHKPQTTNSPSESTSDVGNGQLPLYFYNYHPLYEQEVSKDDQGRRPTGSIDSEKASSKSASLPPSDPDVAGHPSIPQRAHSPLYSLYSHYVTQQHPYDPFGHPGAEEAGEWLDNDTRGDIAPPALPCGLGPVLDFYTVKDCTMGQYFVFVAPESVLEPTLALHSSEDSTASCTLQKLTAESDLYITPLECCGVNKYVFGQTVVYLLEVQGVLSPQQDNSSGYEISPVRLMVECSSSSGSPGEVKIHVMDRPPLPPVQPTPAMVTVQLRLATDESFTHYHPEAQLPLSLIQGRLLYLEVSLLDPPEADLVLLVHSCLAYVQAPYTGWMPIYDGCTGWYDSQPLPSPDPHHIWRILISSFLFLPPESTSYVYEGGHTPPDDPQIYFWCSTEVCSAADGDCINRPDSDV</sequence>
<feature type="region of interest" description="Disordered" evidence="1">
    <location>
        <begin position="810"/>
        <end position="851"/>
    </location>
</feature>
<accession>A0AAV6RG73</accession>
<evidence type="ECO:0000259" key="3">
    <source>
        <dbReference type="PROSITE" id="PS51034"/>
    </source>
</evidence>
<feature type="compositionally biased region" description="Polar residues" evidence="1">
    <location>
        <begin position="775"/>
        <end position="791"/>
    </location>
</feature>
<evidence type="ECO:0000256" key="1">
    <source>
        <dbReference type="SAM" id="MobiDB-lite"/>
    </source>
</evidence>
<protein>
    <recommendedName>
        <fullName evidence="3">ZP domain-containing protein</fullName>
    </recommendedName>
</protein>
<dbReference type="GO" id="GO:0032190">
    <property type="term" value="F:acrosin binding"/>
    <property type="evidence" value="ECO:0007669"/>
    <property type="project" value="TreeGrafter"/>
</dbReference>
<dbReference type="InterPro" id="IPR055355">
    <property type="entry name" value="ZP-C"/>
</dbReference>
<keyword evidence="5" id="KW-1185">Reference proteome</keyword>
<dbReference type="AlphaFoldDB" id="A0AAV6RG73"/>
<dbReference type="SMART" id="SM00241">
    <property type="entry name" value="ZP"/>
    <property type="match status" value="1"/>
</dbReference>
<dbReference type="EMBL" id="JAGKHQ010000011">
    <property type="protein sequence ID" value="KAG7504562.1"/>
    <property type="molecule type" value="Genomic_DNA"/>
</dbReference>
<dbReference type="PANTHER" id="PTHR23343">
    <property type="entry name" value="ZONA PELLUCIDA SPERM-BINDING PROTEIN"/>
    <property type="match status" value="1"/>
</dbReference>
<evidence type="ECO:0000256" key="2">
    <source>
        <dbReference type="SAM" id="Phobius"/>
    </source>
</evidence>
<proteinExistence type="predicted"/>
<feature type="region of interest" description="Disordered" evidence="1">
    <location>
        <begin position="870"/>
        <end position="890"/>
    </location>
</feature>
<name>A0AAV6RG73_SOLSE</name>
<feature type="compositionally biased region" description="Basic and acidic residues" evidence="1">
    <location>
        <begin position="476"/>
        <end position="492"/>
    </location>
</feature>
<keyword evidence="2" id="KW-0812">Transmembrane</keyword>
<dbReference type="Proteomes" id="UP000693946">
    <property type="component" value="Linkage Group LG19"/>
</dbReference>
<dbReference type="GO" id="GO:0007339">
    <property type="term" value="P:binding of sperm to zona pellucida"/>
    <property type="evidence" value="ECO:0007669"/>
    <property type="project" value="TreeGrafter"/>
</dbReference>
<feature type="compositionally biased region" description="Polar residues" evidence="1">
    <location>
        <begin position="504"/>
        <end position="514"/>
    </location>
</feature>
<feature type="transmembrane region" description="Helical" evidence="2">
    <location>
        <begin position="7"/>
        <end position="28"/>
    </location>
</feature>
<keyword evidence="2" id="KW-1133">Transmembrane helix</keyword>
<dbReference type="InterPro" id="IPR001507">
    <property type="entry name" value="ZP_dom"/>
</dbReference>
<comment type="caution">
    <text evidence="4">The sequence shown here is derived from an EMBL/GenBank/DDBJ whole genome shotgun (WGS) entry which is preliminary data.</text>
</comment>
<dbReference type="GO" id="GO:0060468">
    <property type="term" value="P:prevention of polyspermy"/>
    <property type="evidence" value="ECO:0007669"/>
    <property type="project" value="TreeGrafter"/>
</dbReference>
<dbReference type="GO" id="GO:0035805">
    <property type="term" value="C:egg coat"/>
    <property type="evidence" value="ECO:0007669"/>
    <property type="project" value="TreeGrafter"/>
</dbReference>
<dbReference type="PROSITE" id="PS51034">
    <property type="entry name" value="ZP_2"/>
    <property type="match status" value="1"/>
</dbReference>
<dbReference type="InterPro" id="IPR051148">
    <property type="entry name" value="Zona_Pellucida_Domain_gp"/>
</dbReference>
<organism evidence="4 5">
    <name type="scientific">Solea senegalensis</name>
    <name type="common">Senegalese sole</name>
    <dbReference type="NCBI Taxonomy" id="28829"/>
    <lineage>
        <taxon>Eukaryota</taxon>
        <taxon>Metazoa</taxon>
        <taxon>Chordata</taxon>
        <taxon>Craniata</taxon>
        <taxon>Vertebrata</taxon>
        <taxon>Euteleostomi</taxon>
        <taxon>Actinopterygii</taxon>
        <taxon>Neopterygii</taxon>
        <taxon>Teleostei</taxon>
        <taxon>Neoteleostei</taxon>
        <taxon>Acanthomorphata</taxon>
        <taxon>Carangaria</taxon>
        <taxon>Pleuronectiformes</taxon>
        <taxon>Pleuronectoidei</taxon>
        <taxon>Soleidae</taxon>
        <taxon>Solea</taxon>
    </lineage>
</organism>
<feature type="region of interest" description="Disordered" evidence="1">
    <location>
        <begin position="415"/>
        <end position="454"/>
    </location>
</feature>
<feature type="compositionally biased region" description="Low complexity" evidence="1">
    <location>
        <begin position="445"/>
        <end position="454"/>
    </location>
</feature>
<dbReference type="Pfam" id="PF00100">
    <property type="entry name" value="Zona_pellucida"/>
    <property type="match status" value="1"/>
</dbReference>
<keyword evidence="2" id="KW-0472">Membrane</keyword>
<dbReference type="PANTHER" id="PTHR23343:SF117">
    <property type="entry name" value="ZONA PELLUCIDA SPERM-BINDING PROTEIN 4-LIKE ISOFORM X1"/>
    <property type="match status" value="1"/>
</dbReference>
<feature type="compositionally biased region" description="Low complexity" evidence="1">
    <location>
        <begin position="756"/>
        <end position="772"/>
    </location>
</feature>
<feature type="region of interest" description="Disordered" evidence="1">
    <location>
        <begin position="542"/>
        <end position="562"/>
    </location>
</feature>
<evidence type="ECO:0000313" key="4">
    <source>
        <dbReference type="EMBL" id="KAG7504562.1"/>
    </source>
</evidence>
<gene>
    <name evidence="4" type="ORF">JOB18_012047</name>
</gene>
<feature type="region of interest" description="Disordered" evidence="1">
    <location>
        <begin position="682"/>
        <end position="724"/>
    </location>
</feature>
<feature type="domain" description="ZP" evidence="3">
    <location>
        <begin position="913"/>
        <end position="1178"/>
    </location>
</feature>
<reference evidence="4 5" key="1">
    <citation type="journal article" date="2021" name="Sci. Rep.">
        <title>Chromosome anchoring in Senegalese sole (Solea senegalensis) reveals sex-associated markers and genome rearrangements in flatfish.</title>
        <authorList>
            <person name="Guerrero-Cozar I."/>
            <person name="Gomez-Garrido J."/>
            <person name="Berbel C."/>
            <person name="Martinez-Blanch J.F."/>
            <person name="Alioto T."/>
            <person name="Claros M.G."/>
            <person name="Gagnaire P.A."/>
            <person name="Manchado M."/>
        </authorList>
    </citation>
    <scope>NUCLEOTIDE SEQUENCE [LARGE SCALE GENOMIC DNA]</scope>
    <source>
        <strain evidence="4">Sse05_10M</strain>
    </source>
</reference>